<reference evidence="1 2" key="2">
    <citation type="submission" date="2017-09" db="EMBL/GenBank/DDBJ databases">
        <title>Extensive intraspecific genome diversity in a model arbuscular mycorrhizal fungus.</title>
        <authorList>
            <person name="Chen E.C."/>
            <person name="Morin E."/>
            <person name="Beaudet D."/>
            <person name="Noel J."/>
            <person name="Ndikumana S."/>
            <person name="Charron P."/>
            <person name="St-Onge C."/>
            <person name="Giorgi J."/>
            <person name="Grigoriev I.V."/>
            <person name="Roux C."/>
            <person name="Martin F.M."/>
            <person name="Corradi N."/>
        </authorList>
    </citation>
    <scope>NUCLEOTIDE SEQUENCE [LARGE SCALE GENOMIC DNA]</scope>
    <source>
        <strain evidence="1 2">A5</strain>
    </source>
</reference>
<evidence type="ECO:0000313" key="1">
    <source>
        <dbReference type="EMBL" id="PKB97284.1"/>
    </source>
</evidence>
<dbReference type="Proteomes" id="UP000232722">
    <property type="component" value="Unassembled WGS sequence"/>
</dbReference>
<dbReference type="AlphaFoldDB" id="A0A2N0NRU4"/>
<evidence type="ECO:0000313" key="2">
    <source>
        <dbReference type="Proteomes" id="UP000232722"/>
    </source>
</evidence>
<gene>
    <name evidence="1" type="ORF">RhiirA5_433425</name>
</gene>
<protein>
    <submittedName>
        <fullName evidence="1">Uncharacterized protein</fullName>
    </submittedName>
</protein>
<sequence length="57" mass="6655">MDPRYSRYSTSLLEHFELYTPLSPSTSSSTHIVYLHSPAFSIRQVIRLPIRIPSEEF</sequence>
<reference evidence="1 2" key="1">
    <citation type="submission" date="2016-04" db="EMBL/GenBank/DDBJ databases">
        <title>Genome analyses suggest a sexual origin of heterokaryosis in a supposedly ancient asexual fungus.</title>
        <authorList>
            <person name="Ropars J."/>
            <person name="Sedzielewska K."/>
            <person name="Noel J."/>
            <person name="Charron P."/>
            <person name="Farinelli L."/>
            <person name="Marton T."/>
            <person name="Kruger M."/>
            <person name="Pelin A."/>
            <person name="Brachmann A."/>
            <person name="Corradi N."/>
        </authorList>
    </citation>
    <scope>NUCLEOTIDE SEQUENCE [LARGE SCALE GENOMIC DNA]</scope>
    <source>
        <strain evidence="1 2">A5</strain>
    </source>
</reference>
<accession>A0A2N0NRU4</accession>
<name>A0A2N0NRU4_9GLOM</name>
<dbReference type="EMBL" id="LLXJ01003302">
    <property type="protein sequence ID" value="PKB97284.1"/>
    <property type="molecule type" value="Genomic_DNA"/>
</dbReference>
<proteinExistence type="predicted"/>
<organism evidence="1 2">
    <name type="scientific">Rhizophagus irregularis</name>
    <dbReference type="NCBI Taxonomy" id="588596"/>
    <lineage>
        <taxon>Eukaryota</taxon>
        <taxon>Fungi</taxon>
        <taxon>Fungi incertae sedis</taxon>
        <taxon>Mucoromycota</taxon>
        <taxon>Glomeromycotina</taxon>
        <taxon>Glomeromycetes</taxon>
        <taxon>Glomerales</taxon>
        <taxon>Glomeraceae</taxon>
        <taxon>Rhizophagus</taxon>
    </lineage>
</organism>
<comment type="caution">
    <text evidence="1">The sequence shown here is derived from an EMBL/GenBank/DDBJ whole genome shotgun (WGS) entry which is preliminary data.</text>
</comment>